<dbReference type="InterPro" id="IPR010917">
    <property type="entry name" value="TonB_rcpt_CS"/>
</dbReference>
<organism evidence="18 19">
    <name type="scientific">Novosphingobium soli</name>
    <dbReference type="NCBI Taxonomy" id="574956"/>
    <lineage>
        <taxon>Bacteria</taxon>
        <taxon>Pseudomonadati</taxon>
        <taxon>Pseudomonadota</taxon>
        <taxon>Alphaproteobacteria</taxon>
        <taxon>Sphingomonadales</taxon>
        <taxon>Sphingomonadaceae</taxon>
        <taxon>Novosphingobium</taxon>
    </lineage>
</organism>
<evidence type="ECO:0000256" key="4">
    <source>
        <dbReference type="ARBA" id="ARBA00022496"/>
    </source>
</evidence>
<keyword evidence="3 12" id="KW-1134">Transmembrane beta strand</keyword>
<evidence type="ECO:0000256" key="11">
    <source>
        <dbReference type="ARBA" id="ARBA00023237"/>
    </source>
</evidence>
<evidence type="ECO:0000313" key="18">
    <source>
        <dbReference type="EMBL" id="MFC0203429.1"/>
    </source>
</evidence>
<sequence length="780" mass="84274">MSYRNLLSATAALATVFSTPAWAQAAPEGGEQASGGLEEILVTARRRTESVQDVPVAVSALSASALQARGVHTEADLQTAIPGLIVRSGNNNNQLNYVIRGESVDAYSGSPPGVQPYINEVPFPVIASTPFYDLQNVQAVKGPQGTLFGRNSTGGAVLFQTQEPERDFGGYASIQYGNFDRLIADGALNLPISDDKVLLRLAGTLTSGGAFVRNLYDDAMLGDKNERSGRITLALNPADGISNVTMLQIGNTTGTNAPNTAFYTIPCGDPSGFNSCTYSPNNQPFFSDLLAGRIFRNYPNGFVYAGGFQSLPEFQRSQGDHVVNQNADFDHRARSEMVVNKTSLDLTDDITLKNVFGFSFSKNAINYDTDYSPYPFIQQYAPDAVLTGADLPVETSATKTYSNELQLQGKTADGRLTWLLGAFYIHAKEEYLSPLWLGAINASVAYNATTGNKSTAVFAQATYKLTDALNLTLGGRYTWEKITLVQGAQSIFGAGQRQSVEQSDPSWTATLDYHVTPDVMVYLSSRGSWRRGGFNPFNPPTPTPLTAANDPGGNFFLPERVRDVEAGVKFEGHAGDMPLRANLAVYNAWIKDIQKTAYVVIAGTASSATINVPKTRIRGFEADVSLRPADWLTLAGSATYTDAKFTRNESRLFGNPVFYGPFGDVPKFAGTISADAALPLAGDLGELNYHVDLYHQSPFYFSNLGGTIQPGTKLPDYTLVNMRLDWSNMFESGVKGSLFVKNLTDKLYYTGGSAGAQNFSVESAGFGQPRTYGVALRVDF</sequence>
<dbReference type="Gene3D" id="2.170.130.10">
    <property type="entry name" value="TonB-dependent receptor, plug domain"/>
    <property type="match status" value="1"/>
</dbReference>
<keyword evidence="10 12" id="KW-0472">Membrane</keyword>
<evidence type="ECO:0000256" key="14">
    <source>
        <dbReference type="RuleBase" id="RU003357"/>
    </source>
</evidence>
<comment type="caution">
    <text evidence="18">The sequence shown here is derived from an EMBL/GenBank/DDBJ whole genome shotgun (WGS) entry which is preliminary data.</text>
</comment>
<evidence type="ECO:0000256" key="2">
    <source>
        <dbReference type="ARBA" id="ARBA00022448"/>
    </source>
</evidence>
<dbReference type="InterPro" id="IPR000531">
    <property type="entry name" value="Beta-barrel_TonB"/>
</dbReference>
<keyword evidence="6 15" id="KW-0732">Signal</keyword>
<evidence type="ECO:0000256" key="13">
    <source>
        <dbReference type="PROSITE-ProRule" id="PRU10144"/>
    </source>
</evidence>
<dbReference type="InterPro" id="IPR039426">
    <property type="entry name" value="TonB-dep_rcpt-like"/>
</dbReference>
<dbReference type="Pfam" id="PF07715">
    <property type="entry name" value="Plug"/>
    <property type="match status" value="1"/>
</dbReference>
<evidence type="ECO:0000256" key="7">
    <source>
        <dbReference type="ARBA" id="ARBA00023004"/>
    </source>
</evidence>
<keyword evidence="19" id="KW-1185">Reference proteome</keyword>
<comment type="similarity">
    <text evidence="12 14">Belongs to the TonB-dependent receptor family.</text>
</comment>
<keyword evidence="11 12" id="KW-0998">Cell outer membrane</keyword>
<dbReference type="InterPro" id="IPR037066">
    <property type="entry name" value="Plug_dom_sf"/>
</dbReference>
<dbReference type="EMBL" id="JBHLWK010000007">
    <property type="protein sequence ID" value="MFC0203429.1"/>
    <property type="molecule type" value="Genomic_DNA"/>
</dbReference>
<gene>
    <name evidence="18" type="ORF">ACFFJC_03985</name>
</gene>
<dbReference type="PROSITE" id="PS52016">
    <property type="entry name" value="TONB_DEPENDENT_REC_3"/>
    <property type="match status" value="1"/>
</dbReference>
<dbReference type="PANTHER" id="PTHR32552:SF81">
    <property type="entry name" value="TONB-DEPENDENT OUTER MEMBRANE RECEPTOR"/>
    <property type="match status" value="1"/>
</dbReference>
<keyword evidence="2 12" id="KW-0813">Transport</keyword>
<dbReference type="InterPro" id="IPR012910">
    <property type="entry name" value="Plug_dom"/>
</dbReference>
<dbReference type="Gene3D" id="2.40.170.20">
    <property type="entry name" value="TonB-dependent receptor, beta-barrel domain"/>
    <property type="match status" value="1"/>
</dbReference>
<evidence type="ECO:0000256" key="8">
    <source>
        <dbReference type="ARBA" id="ARBA00023065"/>
    </source>
</evidence>
<dbReference type="SUPFAM" id="SSF56935">
    <property type="entry name" value="Porins"/>
    <property type="match status" value="1"/>
</dbReference>
<keyword evidence="4" id="KW-0410">Iron transport</keyword>
<evidence type="ECO:0000259" key="17">
    <source>
        <dbReference type="Pfam" id="PF07715"/>
    </source>
</evidence>
<dbReference type="RefSeq" id="WP_379486203.1">
    <property type="nucleotide sequence ID" value="NZ_JBHLWK010000007.1"/>
</dbReference>
<keyword evidence="7" id="KW-0408">Iron</keyword>
<evidence type="ECO:0000256" key="5">
    <source>
        <dbReference type="ARBA" id="ARBA00022692"/>
    </source>
</evidence>
<feature type="domain" description="TonB-dependent receptor plug" evidence="17">
    <location>
        <begin position="51"/>
        <end position="156"/>
    </location>
</feature>
<feature type="chain" id="PRO_5045336724" evidence="15">
    <location>
        <begin position="24"/>
        <end position="780"/>
    </location>
</feature>
<dbReference type="Pfam" id="PF00593">
    <property type="entry name" value="TonB_dep_Rec_b-barrel"/>
    <property type="match status" value="1"/>
</dbReference>
<dbReference type="InterPro" id="IPR036942">
    <property type="entry name" value="Beta-barrel_TonB_sf"/>
</dbReference>
<evidence type="ECO:0000313" key="19">
    <source>
        <dbReference type="Proteomes" id="UP001589798"/>
    </source>
</evidence>
<keyword evidence="18" id="KW-0675">Receptor</keyword>
<name>A0ABV6CRS1_9SPHN</name>
<dbReference type="PANTHER" id="PTHR32552">
    <property type="entry name" value="FERRICHROME IRON RECEPTOR-RELATED"/>
    <property type="match status" value="1"/>
</dbReference>
<keyword evidence="9 14" id="KW-0798">TonB box</keyword>
<evidence type="ECO:0000256" key="9">
    <source>
        <dbReference type="ARBA" id="ARBA00023077"/>
    </source>
</evidence>
<feature type="domain" description="TonB-dependent receptor-like beta-barrel" evidence="16">
    <location>
        <begin position="295"/>
        <end position="743"/>
    </location>
</feature>
<feature type="signal peptide" evidence="15">
    <location>
        <begin position="1"/>
        <end position="23"/>
    </location>
</feature>
<accession>A0ABV6CRS1</accession>
<evidence type="ECO:0000256" key="6">
    <source>
        <dbReference type="ARBA" id="ARBA00022729"/>
    </source>
</evidence>
<evidence type="ECO:0000256" key="1">
    <source>
        <dbReference type="ARBA" id="ARBA00004571"/>
    </source>
</evidence>
<proteinExistence type="inferred from homology"/>
<evidence type="ECO:0000256" key="3">
    <source>
        <dbReference type="ARBA" id="ARBA00022452"/>
    </source>
</evidence>
<comment type="subcellular location">
    <subcellularLocation>
        <location evidence="1 12">Cell outer membrane</location>
        <topology evidence="1 12">Multi-pass membrane protein</topology>
    </subcellularLocation>
</comment>
<dbReference type="Proteomes" id="UP001589798">
    <property type="component" value="Unassembled WGS sequence"/>
</dbReference>
<evidence type="ECO:0000256" key="12">
    <source>
        <dbReference type="PROSITE-ProRule" id="PRU01360"/>
    </source>
</evidence>
<evidence type="ECO:0000256" key="10">
    <source>
        <dbReference type="ARBA" id="ARBA00023136"/>
    </source>
</evidence>
<keyword evidence="8" id="KW-0406">Ion transport</keyword>
<dbReference type="PROSITE" id="PS01156">
    <property type="entry name" value="TONB_DEPENDENT_REC_2"/>
    <property type="match status" value="1"/>
</dbReference>
<reference evidence="18 19" key="1">
    <citation type="submission" date="2024-09" db="EMBL/GenBank/DDBJ databases">
        <authorList>
            <person name="Sun Q."/>
            <person name="Mori K."/>
        </authorList>
    </citation>
    <scope>NUCLEOTIDE SEQUENCE [LARGE SCALE GENOMIC DNA]</scope>
    <source>
        <strain evidence="18 19">CCM 7706</strain>
    </source>
</reference>
<protein>
    <submittedName>
        <fullName evidence="18">TonB-dependent receptor</fullName>
    </submittedName>
</protein>
<evidence type="ECO:0000259" key="16">
    <source>
        <dbReference type="Pfam" id="PF00593"/>
    </source>
</evidence>
<keyword evidence="5 12" id="KW-0812">Transmembrane</keyword>
<feature type="short sequence motif" description="TonB C-terminal box" evidence="13">
    <location>
        <begin position="763"/>
        <end position="780"/>
    </location>
</feature>
<evidence type="ECO:0000256" key="15">
    <source>
        <dbReference type="SAM" id="SignalP"/>
    </source>
</evidence>